<evidence type="ECO:0000256" key="1">
    <source>
        <dbReference type="ARBA" id="ARBA00002137"/>
    </source>
</evidence>
<proteinExistence type="predicted"/>
<evidence type="ECO:0000256" key="4">
    <source>
        <dbReference type="ARBA" id="ARBA00022723"/>
    </source>
</evidence>
<evidence type="ECO:0000256" key="7">
    <source>
        <dbReference type="ARBA" id="ARBA00023014"/>
    </source>
</evidence>
<feature type="domain" description="High potential iron-sulfur proteins family profile" evidence="8">
    <location>
        <begin position="28"/>
        <end position="89"/>
    </location>
</feature>
<keyword evidence="10" id="KW-1185">Reference proteome</keyword>
<dbReference type="EMBL" id="JBGMEL010000005">
    <property type="protein sequence ID" value="MFA0790218.1"/>
    <property type="molecule type" value="Genomic_DNA"/>
</dbReference>
<dbReference type="InterPro" id="IPR036369">
    <property type="entry name" value="HIPIP_sf"/>
</dbReference>
<name>A0ABV4NMG7_9GAMM</name>
<keyword evidence="7" id="KW-0411">Iron-sulfur</keyword>
<dbReference type="RefSeq" id="WP_299579940.1">
    <property type="nucleotide sequence ID" value="NZ_JBGMEL010000005.1"/>
</dbReference>
<evidence type="ECO:0000256" key="6">
    <source>
        <dbReference type="ARBA" id="ARBA00023004"/>
    </source>
</evidence>
<accession>A0ABV4NMG7</accession>
<dbReference type="PROSITE" id="PS51373">
    <property type="entry name" value="HIPIP"/>
    <property type="match status" value="1"/>
</dbReference>
<protein>
    <submittedName>
        <fullName evidence="9">High-potential iron-sulfur protein</fullName>
    </submittedName>
</protein>
<keyword evidence="4" id="KW-0479">Metal-binding</keyword>
<gene>
    <name evidence="9" type="ORF">ACCI51_06640</name>
</gene>
<reference evidence="9 10" key="1">
    <citation type="submission" date="2024-08" db="EMBL/GenBank/DDBJ databases">
        <authorList>
            <person name="Ishaq N."/>
        </authorList>
    </citation>
    <scope>NUCLEOTIDE SEQUENCE [LARGE SCALE GENOMIC DNA]</scope>
    <source>
        <strain evidence="9 10">JCM 30400</strain>
    </source>
</reference>
<evidence type="ECO:0000259" key="8">
    <source>
        <dbReference type="PROSITE" id="PS51373"/>
    </source>
</evidence>
<dbReference type="SUPFAM" id="SSF57652">
    <property type="entry name" value="HIPIP (high potential iron protein)"/>
    <property type="match status" value="1"/>
</dbReference>
<comment type="caution">
    <text evidence="9">The sequence shown here is derived from an EMBL/GenBank/DDBJ whole genome shotgun (WGS) entry which is preliminary data.</text>
</comment>
<dbReference type="PROSITE" id="PS51318">
    <property type="entry name" value="TAT"/>
    <property type="match status" value="1"/>
</dbReference>
<dbReference type="InterPro" id="IPR006311">
    <property type="entry name" value="TAT_signal"/>
</dbReference>
<evidence type="ECO:0000313" key="9">
    <source>
        <dbReference type="EMBL" id="MFA0790218.1"/>
    </source>
</evidence>
<comment type="function">
    <text evidence="1">Specific class of high-redox-potential 4Fe-4S ferredoxins. Functions in anaerobic electron transport in most purple and in some other photosynthetic bacteria and in at least one genus (Paracoccus) of halophilic, denitrifying bacteria.</text>
</comment>
<sequence length="94" mass="10264">MEKPQNISRRKFLRLSGSALVILPATLIATDRANAQIKAKKEAVNYQDTPKDGKKCVDCQLFTPPNACIVVEGDISPEGWCSLFVLKQGNATSD</sequence>
<keyword evidence="3" id="KW-0004">4Fe-4S</keyword>
<keyword evidence="5" id="KW-0249">Electron transport</keyword>
<evidence type="ECO:0000256" key="5">
    <source>
        <dbReference type="ARBA" id="ARBA00022982"/>
    </source>
</evidence>
<evidence type="ECO:0000313" key="10">
    <source>
        <dbReference type="Proteomes" id="UP001569414"/>
    </source>
</evidence>
<evidence type="ECO:0000256" key="3">
    <source>
        <dbReference type="ARBA" id="ARBA00022485"/>
    </source>
</evidence>
<dbReference type="Proteomes" id="UP001569414">
    <property type="component" value="Unassembled WGS sequence"/>
</dbReference>
<dbReference type="Gene3D" id="4.10.490.10">
    <property type="entry name" value="High potential iron-sulphur protein"/>
    <property type="match status" value="1"/>
</dbReference>
<keyword evidence="2" id="KW-0813">Transport</keyword>
<organism evidence="9 10">
    <name type="scientific">Microbulbifer echini</name>
    <dbReference type="NCBI Taxonomy" id="1529067"/>
    <lineage>
        <taxon>Bacteria</taxon>
        <taxon>Pseudomonadati</taxon>
        <taxon>Pseudomonadota</taxon>
        <taxon>Gammaproteobacteria</taxon>
        <taxon>Cellvibrionales</taxon>
        <taxon>Microbulbiferaceae</taxon>
        <taxon>Microbulbifer</taxon>
    </lineage>
</organism>
<keyword evidence="6" id="KW-0408">Iron</keyword>
<dbReference type="InterPro" id="IPR000170">
    <property type="entry name" value="High_potential_FeS_prot"/>
</dbReference>
<evidence type="ECO:0000256" key="2">
    <source>
        <dbReference type="ARBA" id="ARBA00022448"/>
    </source>
</evidence>